<evidence type="ECO:0000256" key="1">
    <source>
        <dbReference type="SAM" id="MobiDB-lite"/>
    </source>
</evidence>
<feature type="compositionally biased region" description="Basic and acidic residues" evidence="1">
    <location>
        <begin position="166"/>
        <end position="178"/>
    </location>
</feature>
<feature type="transmembrane region" description="Helical" evidence="2">
    <location>
        <begin position="52"/>
        <end position="75"/>
    </location>
</feature>
<dbReference type="PANTHER" id="PTHR41386">
    <property type="entry name" value="INTEGRAL MEMBRANE PROTEIN-RELATED"/>
    <property type="match status" value="1"/>
</dbReference>
<proteinExistence type="predicted"/>
<sequence length="216" mass="24047">MSENDPGVRLGHSRARQRLETPVEGRFRLEWDAEALARSSERVARFLGTGRYLAVQTIVVLVWIALNVFVVALRWDPYPFILLNLAFSTQAAYAAPLILLAQNRQDNRDRVALEEDRVRAAQTKADTEFLARELAALRLAVGEVATRDYLRRELDELKGILDRIEATESPEHEIRSESGGKGGRKKSSGRKPAPASVSPSVTDDQPEMPNKDLTGG</sequence>
<keyword evidence="2" id="KW-0812">Transmembrane</keyword>
<dbReference type="PANTHER" id="PTHR41386:SF1">
    <property type="entry name" value="MEMBRANE PROTEIN"/>
    <property type="match status" value="1"/>
</dbReference>
<accession>A0ABN6TXZ3</accession>
<evidence type="ECO:0000256" key="2">
    <source>
        <dbReference type="SAM" id="Phobius"/>
    </source>
</evidence>
<evidence type="ECO:0008006" key="5">
    <source>
        <dbReference type="Google" id="ProtNLM"/>
    </source>
</evidence>
<evidence type="ECO:0000313" key="3">
    <source>
        <dbReference type="EMBL" id="BDT97807.1"/>
    </source>
</evidence>
<dbReference type="Proteomes" id="UP001317870">
    <property type="component" value="Chromosome"/>
</dbReference>
<dbReference type="InterPro" id="IPR010406">
    <property type="entry name" value="DUF1003"/>
</dbReference>
<feature type="region of interest" description="Disordered" evidence="1">
    <location>
        <begin position="166"/>
        <end position="216"/>
    </location>
</feature>
<protein>
    <recommendedName>
        <fullName evidence="5">DUF1003 domain-containing protein</fullName>
    </recommendedName>
</protein>
<organism evidence="3 4">
    <name type="scientific">Nocardia sputorum</name>
    <dbReference type="NCBI Taxonomy" id="2984338"/>
    <lineage>
        <taxon>Bacteria</taxon>
        <taxon>Bacillati</taxon>
        <taxon>Actinomycetota</taxon>
        <taxon>Actinomycetes</taxon>
        <taxon>Mycobacteriales</taxon>
        <taxon>Nocardiaceae</taxon>
        <taxon>Nocardia</taxon>
    </lineage>
</organism>
<evidence type="ECO:0000313" key="4">
    <source>
        <dbReference type="Proteomes" id="UP001317870"/>
    </source>
</evidence>
<feature type="transmembrane region" description="Helical" evidence="2">
    <location>
        <begin position="81"/>
        <end position="101"/>
    </location>
</feature>
<dbReference type="RefSeq" id="WP_434085536.1">
    <property type="nucleotide sequence ID" value="NZ_AP026976.1"/>
</dbReference>
<reference evidence="3 4" key="1">
    <citation type="submission" date="2022-11" db="EMBL/GenBank/DDBJ databases">
        <title>Genome Sequencing of Nocardia sp. ON39_IFM12276 and assembly.</title>
        <authorList>
            <person name="Shimojima M."/>
            <person name="Toyokawa M."/>
            <person name="Uesaka K."/>
        </authorList>
    </citation>
    <scope>NUCLEOTIDE SEQUENCE [LARGE SCALE GENOMIC DNA]</scope>
    <source>
        <strain evidence="3 4">IFM 12276</strain>
    </source>
</reference>
<name>A0ABN6TXZ3_9NOCA</name>
<keyword evidence="2" id="KW-0472">Membrane</keyword>
<dbReference type="Pfam" id="PF06210">
    <property type="entry name" value="DUF1003"/>
    <property type="match status" value="1"/>
</dbReference>
<keyword evidence="2" id="KW-1133">Transmembrane helix</keyword>
<keyword evidence="4" id="KW-1185">Reference proteome</keyword>
<dbReference type="EMBL" id="AP026978">
    <property type="protein sequence ID" value="BDT97807.1"/>
    <property type="molecule type" value="Genomic_DNA"/>
</dbReference>
<gene>
    <name evidence="3" type="ORF">IFM12276_08360</name>
</gene>